<dbReference type="InterPro" id="IPR050738">
    <property type="entry name" value="Sulfatase"/>
</dbReference>
<feature type="region of interest" description="Disordered" evidence="5">
    <location>
        <begin position="23"/>
        <end position="43"/>
    </location>
</feature>
<dbReference type="Gene3D" id="3.40.720.10">
    <property type="entry name" value="Alkaline Phosphatase, subunit A"/>
    <property type="match status" value="1"/>
</dbReference>
<dbReference type="Pfam" id="PF00884">
    <property type="entry name" value="Sulfatase"/>
    <property type="match status" value="1"/>
</dbReference>
<dbReference type="Pfam" id="PF13469">
    <property type="entry name" value="Sulfotransfer_3"/>
    <property type="match status" value="1"/>
</dbReference>
<sequence>MSWRYRANATLEGLTGYTLTRRVHRRPPPLPKPAPEARRLPDDVVRPPVDPAFDRLLRRPVFLLSSVRSGSTLLRVMLNSHSRIHSPIETHFRRTTVGLTTDPVRQAMTHLGHTHSDIEHIVWDRLLHRELTRSGKPVLVEKTPSNVFAWRRIATCWPDARFVFLLRYPASIVRSWHEADPENRPVAEAVPRTLAYMTYLQEARTHLDGPTVRYEDLVADPEAVLRGLCDHLGVGWEPAMLDYGRQDHGGFVKGIGDWRDKIRSGTVVEARPLPSPAEVPAELREICGLWGYLWPALIRPCPASPTCSPPVLRVFARRSPGAQKVSPMIVGPSRRTFLTGTLATLAVPPVAGTAHAAAALPDRPNVVVVLADDLGWGEIGSQGQRKIRTPFLDRLAEEGVRFEAAYSGAPLCAPSRSALLTGLHAGHGTVRENPEGGQQRSFTEADLTFAELLRLAGYHTACIGKWGFGPEEPDQVSHPNARGFEEFFGYIGHRHAHEYYPDYLWRDGERVRLGRTAYAPDLFRRRAADFIRRRAGSPFLLYYASNLPHSPSVVPGDAGPYENRPWTRANRRHAAQVSRLDADVATLVATLREAGVAGRTLVLFTSDNGPHHEKGVTPELFDSNGPWRGDKRDLYEGGIRVPMIAWSPRLSPRVESTPVAFWDVLPTLADLAGVPAPAGLDGRSFRGLLTGDGAPERDHLVWNRPRKMQAIRHGDWKLIRFAPGIAGAGPRGRVELYDLAADPGERRDLSAERPELAEELLARLDASIGADPRLPYGLAVLGVDGQVMVTLRNGSAVSWRQVEVTLDGRRATGPKSVTLRPGESYTAVFDVGGGLKRARGTQVRARARFRAEGRRHLFRRSETIRP</sequence>
<dbReference type="Gene3D" id="3.40.50.300">
    <property type="entry name" value="P-loop containing nucleotide triphosphate hydrolases"/>
    <property type="match status" value="1"/>
</dbReference>
<dbReference type="EMBL" id="JACHJB010000001">
    <property type="protein sequence ID" value="MBB6345633.1"/>
    <property type="molecule type" value="Genomic_DNA"/>
</dbReference>
<comment type="caution">
    <text evidence="7">The sequence shown here is derived from an EMBL/GenBank/DDBJ whole genome shotgun (WGS) entry which is preliminary data.</text>
</comment>
<evidence type="ECO:0000256" key="4">
    <source>
        <dbReference type="ARBA" id="ARBA00022837"/>
    </source>
</evidence>
<dbReference type="PANTHER" id="PTHR42693">
    <property type="entry name" value="ARYLSULFATASE FAMILY MEMBER"/>
    <property type="match status" value="1"/>
</dbReference>
<proteinExistence type="inferred from homology"/>
<evidence type="ECO:0000256" key="3">
    <source>
        <dbReference type="ARBA" id="ARBA00022801"/>
    </source>
</evidence>
<reference evidence="7 8" key="1">
    <citation type="submission" date="2020-08" db="EMBL/GenBank/DDBJ databases">
        <title>Sequencing the genomes of 1000 actinobacteria strains.</title>
        <authorList>
            <person name="Klenk H.-P."/>
        </authorList>
    </citation>
    <scope>NUCLEOTIDE SEQUENCE [LARGE SCALE GENOMIC DNA]</scope>
    <source>
        <strain evidence="7 8">DSM 45913</strain>
    </source>
</reference>
<dbReference type="RefSeq" id="WP_185083546.1">
    <property type="nucleotide sequence ID" value="NZ_JACHJB010000001.1"/>
</dbReference>
<dbReference type="PANTHER" id="PTHR42693:SF53">
    <property type="entry name" value="ENDO-4-O-SULFATASE"/>
    <property type="match status" value="1"/>
</dbReference>
<dbReference type="SUPFAM" id="SSF53649">
    <property type="entry name" value="Alkaline phosphatase-like"/>
    <property type="match status" value="1"/>
</dbReference>
<name>A0A7X0EVK3_9ACTN</name>
<evidence type="ECO:0000256" key="1">
    <source>
        <dbReference type="ARBA" id="ARBA00008779"/>
    </source>
</evidence>
<comment type="similarity">
    <text evidence="1">Belongs to the sulfatase family.</text>
</comment>
<keyword evidence="8" id="KW-1185">Reference proteome</keyword>
<dbReference type="SUPFAM" id="SSF52540">
    <property type="entry name" value="P-loop containing nucleoside triphosphate hydrolases"/>
    <property type="match status" value="1"/>
</dbReference>
<evidence type="ECO:0000313" key="7">
    <source>
        <dbReference type="EMBL" id="MBB6345633.1"/>
    </source>
</evidence>
<organism evidence="7 8">
    <name type="scientific">Nonomuraea muscovyensis</name>
    <dbReference type="NCBI Taxonomy" id="1124761"/>
    <lineage>
        <taxon>Bacteria</taxon>
        <taxon>Bacillati</taxon>
        <taxon>Actinomycetota</taxon>
        <taxon>Actinomycetes</taxon>
        <taxon>Streptosporangiales</taxon>
        <taxon>Streptosporangiaceae</taxon>
        <taxon>Nonomuraea</taxon>
    </lineage>
</organism>
<keyword evidence="2" id="KW-0479">Metal-binding</keyword>
<evidence type="ECO:0000313" key="8">
    <source>
        <dbReference type="Proteomes" id="UP000583800"/>
    </source>
</evidence>
<dbReference type="InterPro" id="IPR024607">
    <property type="entry name" value="Sulfatase_CS"/>
</dbReference>
<dbReference type="GO" id="GO:0046872">
    <property type="term" value="F:metal ion binding"/>
    <property type="evidence" value="ECO:0007669"/>
    <property type="project" value="UniProtKB-KW"/>
</dbReference>
<dbReference type="GO" id="GO:0004065">
    <property type="term" value="F:arylsulfatase activity"/>
    <property type="evidence" value="ECO:0007669"/>
    <property type="project" value="TreeGrafter"/>
</dbReference>
<evidence type="ECO:0000259" key="6">
    <source>
        <dbReference type="Pfam" id="PF00884"/>
    </source>
</evidence>
<dbReference type="PROSITE" id="PS00523">
    <property type="entry name" value="SULFATASE_1"/>
    <property type="match status" value="1"/>
</dbReference>
<evidence type="ECO:0000256" key="2">
    <source>
        <dbReference type="ARBA" id="ARBA00022723"/>
    </source>
</evidence>
<feature type="domain" description="Sulfatase N-terminal" evidence="6">
    <location>
        <begin position="364"/>
        <end position="674"/>
    </location>
</feature>
<evidence type="ECO:0000256" key="5">
    <source>
        <dbReference type="SAM" id="MobiDB-lite"/>
    </source>
</evidence>
<dbReference type="Gene3D" id="3.30.1120.10">
    <property type="match status" value="1"/>
</dbReference>
<dbReference type="AlphaFoldDB" id="A0A7X0EVK3"/>
<dbReference type="Proteomes" id="UP000583800">
    <property type="component" value="Unassembled WGS sequence"/>
</dbReference>
<dbReference type="InterPro" id="IPR017850">
    <property type="entry name" value="Alkaline_phosphatase_core_sf"/>
</dbReference>
<gene>
    <name evidence="7" type="ORF">FHU36_002142</name>
</gene>
<keyword evidence="3" id="KW-0378">Hydrolase</keyword>
<dbReference type="InterPro" id="IPR027417">
    <property type="entry name" value="P-loop_NTPase"/>
</dbReference>
<protein>
    <submittedName>
        <fullName evidence="7">Arylsulfatase A-like enzyme</fullName>
    </submittedName>
</protein>
<dbReference type="CDD" id="cd16145">
    <property type="entry name" value="ARS_like"/>
    <property type="match status" value="1"/>
</dbReference>
<keyword evidence="4" id="KW-0106">Calcium</keyword>
<dbReference type="InterPro" id="IPR000917">
    <property type="entry name" value="Sulfatase_N"/>
</dbReference>
<accession>A0A7X0EVK3</accession>